<dbReference type="RefSeq" id="WP_116852145.1">
    <property type="nucleotide sequence ID" value="NZ_QTJV01000001.1"/>
</dbReference>
<dbReference type="OrthoDB" id="9790734at2"/>
<proteinExistence type="predicted"/>
<dbReference type="Proteomes" id="UP000261174">
    <property type="component" value="Unassembled WGS sequence"/>
</dbReference>
<feature type="domain" description="NAD(P)-binding" evidence="1">
    <location>
        <begin position="11"/>
        <end position="196"/>
    </location>
</feature>
<dbReference type="InterPro" id="IPR016040">
    <property type="entry name" value="NAD(P)-bd_dom"/>
</dbReference>
<name>A0A3E1P9F2_9BACT</name>
<dbReference type="GO" id="GO:0004074">
    <property type="term" value="F:biliverdin reductase [NAD(P)H] activity"/>
    <property type="evidence" value="ECO:0007669"/>
    <property type="project" value="TreeGrafter"/>
</dbReference>
<protein>
    <submittedName>
        <fullName evidence="2">NAD(P)-dependent oxidoreductase</fullName>
    </submittedName>
</protein>
<dbReference type="Gene3D" id="3.40.50.720">
    <property type="entry name" value="NAD(P)-binding Rossmann-like Domain"/>
    <property type="match status" value="1"/>
</dbReference>
<sequence>MKPYTTIALLGGTGKSGQYLVQQLLQQHFAIRMLIRQEYPPAPTITVVQGDARDLNAVRQLVKGADAVISTIGQRGNDLPIFSTATANVIQAMQEEGIRRYILTTGLSVNTMTDQKSPWVAQATDWMYTHYPQTTSDKQHEYELLRNSSLDWTLIRLPLIELTHEAPAVISSLTDCPGNKISATSLGKFLTMQLNDQQFYHSAPFIANAESLSTP</sequence>
<accession>A0A3E1P9F2</accession>
<comment type="caution">
    <text evidence="2">The sequence shown here is derived from an EMBL/GenBank/DDBJ whole genome shotgun (WGS) entry which is preliminary data.</text>
</comment>
<dbReference type="PANTHER" id="PTHR43355:SF2">
    <property type="entry name" value="FLAVIN REDUCTASE (NADPH)"/>
    <property type="match status" value="1"/>
</dbReference>
<evidence type="ECO:0000313" key="3">
    <source>
        <dbReference type="Proteomes" id="UP000261174"/>
    </source>
</evidence>
<dbReference type="EMBL" id="QTJV01000001">
    <property type="protein sequence ID" value="RFM36826.1"/>
    <property type="molecule type" value="Genomic_DNA"/>
</dbReference>
<dbReference type="Pfam" id="PF13460">
    <property type="entry name" value="NAD_binding_10"/>
    <property type="match status" value="1"/>
</dbReference>
<dbReference type="PANTHER" id="PTHR43355">
    <property type="entry name" value="FLAVIN REDUCTASE (NADPH)"/>
    <property type="match status" value="1"/>
</dbReference>
<keyword evidence="3" id="KW-1185">Reference proteome</keyword>
<reference evidence="2 3" key="1">
    <citation type="submission" date="2018-08" db="EMBL/GenBank/DDBJ databases">
        <title>Chitinophaga sp. K20C18050901, a novel bacterium isolated from forest soil.</title>
        <authorList>
            <person name="Wang C."/>
        </authorList>
    </citation>
    <scope>NUCLEOTIDE SEQUENCE [LARGE SCALE GENOMIC DNA]</scope>
    <source>
        <strain evidence="2 3">K20C18050901</strain>
    </source>
</reference>
<dbReference type="GO" id="GO:0042602">
    <property type="term" value="F:riboflavin reductase (NADPH) activity"/>
    <property type="evidence" value="ECO:0007669"/>
    <property type="project" value="TreeGrafter"/>
</dbReference>
<dbReference type="AlphaFoldDB" id="A0A3E1P9F2"/>
<dbReference type="SUPFAM" id="SSF51735">
    <property type="entry name" value="NAD(P)-binding Rossmann-fold domains"/>
    <property type="match status" value="1"/>
</dbReference>
<organism evidence="2 3">
    <name type="scientific">Chitinophaga silvisoli</name>
    <dbReference type="NCBI Taxonomy" id="2291814"/>
    <lineage>
        <taxon>Bacteria</taxon>
        <taxon>Pseudomonadati</taxon>
        <taxon>Bacteroidota</taxon>
        <taxon>Chitinophagia</taxon>
        <taxon>Chitinophagales</taxon>
        <taxon>Chitinophagaceae</taxon>
        <taxon>Chitinophaga</taxon>
    </lineage>
</organism>
<evidence type="ECO:0000259" key="1">
    <source>
        <dbReference type="Pfam" id="PF13460"/>
    </source>
</evidence>
<dbReference type="InterPro" id="IPR036291">
    <property type="entry name" value="NAD(P)-bd_dom_sf"/>
</dbReference>
<gene>
    <name evidence="2" type="ORF">DXN04_04825</name>
</gene>
<dbReference type="InterPro" id="IPR051606">
    <property type="entry name" value="Polyketide_Oxido-like"/>
</dbReference>
<evidence type="ECO:0000313" key="2">
    <source>
        <dbReference type="EMBL" id="RFM36826.1"/>
    </source>
</evidence>